<gene>
    <name evidence="1" type="ORF">DPF_1654</name>
</gene>
<name>A0A194AI80_9BACT</name>
<dbReference type="InterPro" id="IPR050266">
    <property type="entry name" value="AB_hydrolase_sf"/>
</dbReference>
<evidence type="ECO:0000313" key="2">
    <source>
        <dbReference type="Proteomes" id="UP000095200"/>
    </source>
</evidence>
<dbReference type="PANTHER" id="PTHR43798:SF33">
    <property type="entry name" value="HYDROLASE, PUTATIVE (AFU_ORTHOLOGUE AFUA_2G14860)-RELATED"/>
    <property type="match status" value="1"/>
</dbReference>
<sequence>MSTNQRLHVLFLHGFTSSARSGKANFLKDQCACLPHVDFTIFDFNPTPKDFEYLTVTGMINRVRQFLLERTWDKVFIIASSLGGLVATRYARQFGGIHQMLLLAPALFYHPWGTSQEQIAQWKRMQVAPVDHHGFQKAIPLRYTFHEDGLRYTEPVPPAVDTTIIHGRQDQTIPIAYSRDYAAAYPHKVKLVEIDADHRLTDHHEFLWKMARPLLHP</sequence>
<keyword evidence="2" id="KW-1185">Reference proteome</keyword>
<comment type="caution">
    <text evidence="1">The sequence shown here is derived from an EMBL/GenBank/DDBJ whole genome shotgun (WGS) entry which is preliminary data.</text>
</comment>
<dbReference type="Proteomes" id="UP000095200">
    <property type="component" value="Unassembled WGS sequence"/>
</dbReference>
<dbReference type="Pfam" id="PF05728">
    <property type="entry name" value="UPF0227"/>
    <property type="match status" value="1"/>
</dbReference>
<dbReference type="SUPFAM" id="SSF53474">
    <property type="entry name" value="alpha/beta-Hydrolases"/>
    <property type="match status" value="1"/>
</dbReference>
<protein>
    <recommendedName>
        <fullName evidence="3">Esterase</fullName>
    </recommendedName>
</protein>
<evidence type="ECO:0008006" key="3">
    <source>
        <dbReference type="Google" id="ProtNLM"/>
    </source>
</evidence>
<dbReference type="RefSeq" id="WP_069858968.1">
    <property type="nucleotide sequence ID" value="NZ_BDFE01000016.1"/>
</dbReference>
<dbReference type="InterPro" id="IPR029058">
    <property type="entry name" value="AB_hydrolase_fold"/>
</dbReference>
<dbReference type="Gene3D" id="3.40.50.1820">
    <property type="entry name" value="alpha/beta hydrolase"/>
    <property type="match status" value="1"/>
</dbReference>
<dbReference type="EMBL" id="BDFE01000016">
    <property type="protein sequence ID" value="GAU08935.1"/>
    <property type="molecule type" value="Genomic_DNA"/>
</dbReference>
<proteinExistence type="predicted"/>
<dbReference type="GO" id="GO:0016020">
    <property type="term" value="C:membrane"/>
    <property type="evidence" value="ECO:0007669"/>
    <property type="project" value="TreeGrafter"/>
</dbReference>
<reference evidence="2" key="1">
    <citation type="submission" date="2016-06" db="EMBL/GenBank/DDBJ databases">
        <title>Draft genome sequence of Desulfoplanes formicivorans strain Pf12B.</title>
        <authorList>
            <person name="Watanabe M."/>
            <person name="Kojima H."/>
            <person name="Fukui M."/>
        </authorList>
    </citation>
    <scope>NUCLEOTIDE SEQUENCE [LARGE SCALE GENOMIC DNA]</scope>
    <source>
        <strain evidence="2">Pf12B</strain>
    </source>
</reference>
<dbReference type="AlphaFoldDB" id="A0A194AI80"/>
<evidence type="ECO:0000313" key="1">
    <source>
        <dbReference type="EMBL" id="GAU08935.1"/>
    </source>
</evidence>
<dbReference type="STRING" id="1592317.DPF_1654"/>
<dbReference type="PANTHER" id="PTHR43798">
    <property type="entry name" value="MONOACYLGLYCEROL LIPASE"/>
    <property type="match status" value="1"/>
</dbReference>
<organism evidence="1 2">
    <name type="scientific">Desulfoplanes formicivorans</name>
    <dbReference type="NCBI Taxonomy" id="1592317"/>
    <lineage>
        <taxon>Bacteria</taxon>
        <taxon>Pseudomonadati</taxon>
        <taxon>Thermodesulfobacteriota</taxon>
        <taxon>Desulfovibrionia</taxon>
        <taxon>Desulfovibrionales</taxon>
        <taxon>Desulfoplanaceae</taxon>
        <taxon>Desulfoplanes</taxon>
    </lineage>
</organism>
<accession>A0A194AI80</accession>
<dbReference type="InterPro" id="IPR008886">
    <property type="entry name" value="UPF0227/Esterase_YqiA"/>
</dbReference>